<comment type="caution">
    <text evidence="1">The sequence shown here is derived from an EMBL/GenBank/DDBJ whole genome shotgun (WGS) entry which is preliminary data.</text>
</comment>
<protein>
    <submittedName>
        <fullName evidence="1">Uncharacterized protein</fullName>
    </submittedName>
</protein>
<evidence type="ECO:0000313" key="1">
    <source>
        <dbReference type="EMBL" id="MXQ90218.1"/>
    </source>
</evidence>
<keyword evidence="2" id="KW-1185">Reference proteome</keyword>
<dbReference type="AlphaFoldDB" id="A0A6B0RJD1"/>
<name>A0A6B0RJD1_9CETA</name>
<evidence type="ECO:0000313" key="2">
    <source>
        <dbReference type="Proteomes" id="UP000322234"/>
    </source>
</evidence>
<organism evidence="1 2">
    <name type="scientific">Bos mutus</name>
    <name type="common">wild yak</name>
    <dbReference type="NCBI Taxonomy" id="72004"/>
    <lineage>
        <taxon>Eukaryota</taxon>
        <taxon>Metazoa</taxon>
        <taxon>Chordata</taxon>
        <taxon>Craniata</taxon>
        <taxon>Vertebrata</taxon>
        <taxon>Euteleostomi</taxon>
        <taxon>Mammalia</taxon>
        <taxon>Eutheria</taxon>
        <taxon>Laurasiatheria</taxon>
        <taxon>Artiodactyla</taxon>
        <taxon>Ruminantia</taxon>
        <taxon>Pecora</taxon>
        <taxon>Bovidae</taxon>
        <taxon>Bovinae</taxon>
        <taxon>Bos</taxon>
    </lineage>
</organism>
<sequence length="82" mass="8674">MPRVLAATSFLFKGIRASPLRSRWVAPGRRYSRELGGRKSSAGPGVRQSGLHLCSPKRSGCALRPALDEVGPSAEPGPGLPH</sequence>
<dbReference type="Proteomes" id="UP000322234">
    <property type="component" value="Unassembled WGS sequence"/>
</dbReference>
<dbReference type="EMBL" id="VBQZ03000062">
    <property type="protein sequence ID" value="MXQ90218.1"/>
    <property type="molecule type" value="Genomic_DNA"/>
</dbReference>
<gene>
    <name evidence="1" type="ORF">E5288_WYG001959</name>
</gene>
<reference evidence="1" key="1">
    <citation type="submission" date="2019-10" db="EMBL/GenBank/DDBJ databases">
        <title>The sequence and de novo assembly of the wild yak genome.</title>
        <authorList>
            <person name="Liu Y."/>
        </authorList>
    </citation>
    <scope>NUCLEOTIDE SEQUENCE [LARGE SCALE GENOMIC DNA]</scope>
    <source>
        <strain evidence="1">WY2019</strain>
    </source>
</reference>
<proteinExistence type="predicted"/>
<accession>A0A6B0RJD1</accession>